<evidence type="ECO:0000313" key="2">
    <source>
        <dbReference type="EMBL" id="RYU94201.1"/>
    </source>
</evidence>
<reference evidence="2 3" key="1">
    <citation type="submission" date="2019-02" db="EMBL/GenBank/DDBJ databases">
        <title>Bacterial novel species Emticicia sp. 17J42-9 isolated from soil.</title>
        <authorList>
            <person name="Jung H.-Y."/>
        </authorList>
    </citation>
    <scope>NUCLEOTIDE SEQUENCE [LARGE SCALE GENOMIC DNA]</scope>
    <source>
        <strain evidence="2 3">17J42-9</strain>
    </source>
</reference>
<keyword evidence="3" id="KW-1185">Reference proteome</keyword>
<organism evidence="2 3">
    <name type="scientific">Emticicia agri</name>
    <dbReference type="NCBI Taxonomy" id="2492393"/>
    <lineage>
        <taxon>Bacteria</taxon>
        <taxon>Pseudomonadati</taxon>
        <taxon>Bacteroidota</taxon>
        <taxon>Cytophagia</taxon>
        <taxon>Cytophagales</taxon>
        <taxon>Leadbetterellaceae</taxon>
        <taxon>Emticicia</taxon>
    </lineage>
</organism>
<name>A0A4Q5LWM7_9BACT</name>
<keyword evidence="1" id="KW-0812">Transmembrane</keyword>
<dbReference type="AlphaFoldDB" id="A0A4Q5LWM7"/>
<keyword evidence="1" id="KW-1133">Transmembrane helix</keyword>
<feature type="transmembrane region" description="Helical" evidence="1">
    <location>
        <begin position="79"/>
        <end position="104"/>
    </location>
</feature>
<dbReference type="RefSeq" id="WP_130022656.1">
    <property type="nucleotide sequence ID" value="NZ_SEWF01000029.1"/>
</dbReference>
<dbReference type="EMBL" id="SEWF01000029">
    <property type="protein sequence ID" value="RYU94201.1"/>
    <property type="molecule type" value="Genomic_DNA"/>
</dbReference>
<feature type="transmembrane region" description="Helical" evidence="1">
    <location>
        <begin position="185"/>
        <end position="207"/>
    </location>
</feature>
<proteinExistence type="predicted"/>
<dbReference type="OrthoDB" id="1163320at2"/>
<accession>A0A4Q5LWM7</accession>
<protein>
    <recommendedName>
        <fullName evidence="4">DUF4386 domain-containing protein</fullName>
    </recommendedName>
</protein>
<comment type="caution">
    <text evidence="2">The sequence shown here is derived from an EMBL/GenBank/DDBJ whole genome shotgun (WGS) entry which is preliminary data.</text>
</comment>
<feature type="transmembrane region" description="Helical" evidence="1">
    <location>
        <begin position="159"/>
        <end position="179"/>
    </location>
</feature>
<dbReference type="Proteomes" id="UP000293162">
    <property type="component" value="Unassembled WGS sequence"/>
</dbReference>
<keyword evidence="1" id="KW-0472">Membrane</keyword>
<feature type="transmembrane region" description="Helical" evidence="1">
    <location>
        <begin position="133"/>
        <end position="152"/>
    </location>
</feature>
<evidence type="ECO:0000256" key="1">
    <source>
        <dbReference type="SAM" id="Phobius"/>
    </source>
</evidence>
<gene>
    <name evidence="2" type="ORF">EWM59_18035</name>
</gene>
<feature type="transmembrane region" description="Helical" evidence="1">
    <location>
        <begin position="44"/>
        <end position="67"/>
    </location>
</feature>
<evidence type="ECO:0000313" key="3">
    <source>
        <dbReference type="Proteomes" id="UP000293162"/>
    </source>
</evidence>
<sequence>MEPQFRKMAALCLFIGSLLATLTMLLHPSGGSLAHIAQIKSTLVFSHALAIFCLPFIGFGAWGLSVLLQTPGRIAMLPFFVFCTGLIAAMIAGAVNGLVLPFFVAKYYNAGIDEQVLKAIIGYGRYLNASMDYIFISACAFAIGLWSAMILITARLPQWIAYYGFGCLMVGLVGVLTHFNFISVFGFRVFIFGLVSWLVLVGGLMFWEKE</sequence>
<evidence type="ECO:0008006" key="4">
    <source>
        <dbReference type="Google" id="ProtNLM"/>
    </source>
</evidence>